<comment type="catalytic activity">
    <reaction evidence="11 12">
        <text>cytidine(32) in tRNA + S-adenosyl-L-methionine = 2'-O-methylcytidine(32) in tRNA + S-adenosyl-L-homocysteine + H(+)</text>
        <dbReference type="Rhea" id="RHEA:42932"/>
        <dbReference type="Rhea" id="RHEA-COMP:10288"/>
        <dbReference type="Rhea" id="RHEA-COMP:10289"/>
        <dbReference type="ChEBI" id="CHEBI:15378"/>
        <dbReference type="ChEBI" id="CHEBI:57856"/>
        <dbReference type="ChEBI" id="CHEBI:59789"/>
        <dbReference type="ChEBI" id="CHEBI:74495"/>
        <dbReference type="ChEBI" id="CHEBI:82748"/>
        <dbReference type="EC" id="2.1.1.200"/>
    </reaction>
</comment>
<evidence type="ECO:0000256" key="4">
    <source>
        <dbReference type="ARBA" id="ARBA00013781"/>
    </source>
</evidence>
<keyword evidence="6 14" id="KW-0808">Transferase</keyword>
<comment type="similarity">
    <text evidence="1">Belongs to the class IV-like SAM-binding methyltransferase superfamily. RNA methyltransferase TrmH family.</text>
</comment>
<evidence type="ECO:0000256" key="7">
    <source>
        <dbReference type="ARBA" id="ARBA00022691"/>
    </source>
</evidence>
<dbReference type="GO" id="GO:0002128">
    <property type="term" value="P:tRNA nucleoside ribose methylation"/>
    <property type="evidence" value="ECO:0007669"/>
    <property type="project" value="TreeGrafter"/>
</dbReference>
<dbReference type="InterPro" id="IPR029026">
    <property type="entry name" value="tRNA_m1G_MTases_N"/>
</dbReference>
<protein>
    <recommendedName>
        <fullName evidence="4 12">tRNA (cytidine/uridine-2'-O-)-methyltransferase TrmJ</fullName>
        <ecNumber evidence="3 12">2.1.1.200</ecNumber>
    </recommendedName>
    <alternativeName>
        <fullName evidence="8 12">tRNA (cytidine(32)/uridine(32)-2'-O)-methyltransferase</fullName>
    </alternativeName>
    <alternativeName>
        <fullName evidence="9 12">tRNA Cm32/Um32 methyltransferase</fullName>
    </alternativeName>
</protein>
<evidence type="ECO:0000256" key="9">
    <source>
        <dbReference type="ARBA" id="ARBA00032381"/>
    </source>
</evidence>
<dbReference type="GO" id="GO:0003723">
    <property type="term" value="F:RNA binding"/>
    <property type="evidence" value="ECO:0007669"/>
    <property type="project" value="InterPro"/>
</dbReference>
<dbReference type="NCBIfam" id="NF011694">
    <property type="entry name" value="PRK15114.1"/>
    <property type="match status" value="1"/>
</dbReference>
<reference evidence="14 15" key="1">
    <citation type="submission" date="2020-06" db="EMBL/GenBank/DDBJ databases">
        <title>The genome sequence of Candidatus Regiella insecticola strain Tut.</title>
        <authorList>
            <person name="Nikoh N."/>
            <person name="Tsuchida T."/>
            <person name="Koga R."/>
            <person name="Oshima K."/>
            <person name="Hattori M."/>
            <person name="Fukatsu T."/>
        </authorList>
    </citation>
    <scope>NUCLEOTIDE SEQUENCE [LARGE SCALE GENOMIC DNA]</scope>
    <source>
        <strain evidence="14 15">Tut</strain>
    </source>
</reference>
<dbReference type="EC" id="2.1.1.200" evidence="3 12"/>
<dbReference type="InterPro" id="IPR004384">
    <property type="entry name" value="RNA_MeTrfase_TrmJ/LasT"/>
</dbReference>
<name>A0A6L2ZQH2_9ENTR</name>
<evidence type="ECO:0000256" key="5">
    <source>
        <dbReference type="ARBA" id="ARBA00022603"/>
    </source>
</evidence>
<dbReference type="PANTHER" id="PTHR42786:SF2">
    <property type="entry name" value="TRNA (CYTIDINE_URIDINE-2'-O-)-METHYLTRANSFERASE TRMJ"/>
    <property type="match status" value="1"/>
</dbReference>
<dbReference type="InterPro" id="IPR029028">
    <property type="entry name" value="Alpha/beta_knot_MTases"/>
</dbReference>
<evidence type="ECO:0000259" key="13">
    <source>
        <dbReference type="Pfam" id="PF00588"/>
    </source>
</evidence>
<evidence type="ECO:0000256" key="6">
    <source>
        <dbReference type="ARBA" id="ARBA00022679"/>
    </source>
</evidence>
<evidence type="ECO:0000313" key="15">
    <source>
        <dbReference type="Proteomes" id="UP000504714"/>
    </source>
</evidence>
<comment type="subunit">
    <text evidence="2 12">Homodimer.</text>
</comment>
<evidence type="ECO:0000256" key="10">
    <source>
        <dbReference type="ARBA" id="ARBA00048256"/>
    </source>
</evidence>
<dbReference type="PANTHER" id="PTHR42786">
    <property type="entry name" value="TRNA/RRNA METHYLTRANSFERASE"/>
    <property type="match status" value="1"/>
</dbReference>
<dbReference type="SUPFAM" id="SSF75217">
    <property type="entry name" value="alpha/beta knot"/>
    <property type="match status" value="1"/>
</dbReference>
<dbReference type="Gene3D" id="1.10.8.590">
    <property type="match status" value="1"/>
</dbReference>
<dbReference type="FunFam" id="3.40.1280.10:FF:000006">
    <property type="entry name" value="Uncharacterized tRNA/rRNA methyltransferase HI_0380"/>
    <property type="match status" value="1"/>
</dbReference>
<feature type="domain" description="tRNA/rRNA methyltransferase SpoU type" evidence="13">
    <location>
        <begin position="80"/>
        <end position="229"/>
    </location>
</feature>
<dbReference type="NCBIfam" id="TIGR00050">
    <property type="entry name" value="rRNA_methyl_1"/>
    <property type="match status" value="1"/>
</dbReference>
<proteinExistence type="inferred from homology"/>
<dbReference type="GO" id="GO:0005829">
    <property type="term" value="C:cytosol"/>
    <property type="evidence" value="ECO:0007669"/>
    <property type="project" value="TreeGrafter"/>
</dbReference>
<evidence type="ECO:0000256" key="1">
    <source>
        <dbReference type="ARBA" id="ARBA00007228"/>
    </source>
</evidence>
<dbReference type="CDD" id="cd18093">
    <property type="entry name" value="SpoU-like_TrmJ"/>
    <property type="match status" value="1"/>
</dbReference>
<organism evidence="14 15">
    <name type="scientific">Candidatus Regiella insecticola</name>
    <dbReference type="NCBI Taxonomy" id="138073"/>
    <lineage>
        <taxon>Bacteria</taxon>
        <taxon>Pseudomonadati</taxon>
        <taxon>Pseudomonadota</taxon>
        <taxon>Gammaproteobacteria</taxon>
        <taxon>Enterobacterales</taxon>
        <taxon>Enterobacteriaceae</taxon>
        <taxon>aphid secondary symbionts</taxon>
        <taxon>Candidatus Regiella</taxon>
    </lineage>
</organism>
<keyword evidence="5 12" id="KW-0489">Methyltransferase</keyword>
<evidence type="ECO:0000256" key="8">
    <source>
        <dbReference type="ARBA" id="ARBA00031634"/>
    </source>
</evidence>
<dbReference type="Proteomes" id="UP000504714">
    <property type="component" value="Unassembled WGS sequence"/>
</dbReference>
<dbReference type="EMBL" id="BLXO01000007">
    <property type="protein sequence ID" value="GFN47043.1"/>
    <property type="molecule type" value="Genomic_DNA"/>
</dbReference>
<dbReference type="AlphaFoldDB" id="A0A6L2ZQH2"/>
<evidence type="ECO:0000256" key="3">
    <source>
        <dbReference type="ARBA" id="ARBA00012626"/>
    </source>
</evidence>
<evidence type="ECO:0000256" key="12">
    <source>
        <dbReference type="RuleBase" id="RU362024"/>
    </source>
</evidence>
<dbReference type="Gene3D" id="3.40.1280.10">
    <property type="match status" value="1"/>
</dbReference>
<comment type="subcellular location">
    <subcellularLocation>
        <location evidence="12">Cytoplasm</location>
    </subcellularLocation>
</comment>
<dbReference type="InterPro" id="IPR001537">
    <property type="entry name" value="SpoU_MeTrfase"/>
</dbReference>
<comment type="caution">
    <text evidence="14">The sequence shown here is derived from an EMBL/GenBank/DDBJ whole genome shotgun (WGS) entry which is preliminary data.</text>
</comment>
<dbReference type="Pfam" id="PF00588">
    <property type="entry name" value="SpoU_methylase"/>
    <property type="match status" value="1"/>
</dbReference>
<keyword evidence="12" id="KW-0819">tRNA processing</keyword>
<evidence type="ECO:0000256" key="2">
    <source>
        <dbReference type="ARBA" id="ARBA00011738"/>
    </source>
</evidence>
<sequence>MKLPLGGQGVRPMSVDILRDSANTRGQQRGGFKDEGYKEQEIRGRSIAGDLKNAYVCVRIRLSAVDFLQNRIKVLMLHNIRIILVEPSHPGNIGSAARAMKTMGLTELYLVDPLEKIDSHTIALAAGASDVIDKAKIVDNVDQAVAECSLVIGTSARSRTHAWPMLHPRECGVKSVAEAHFAPVALVFGRERSGLTNHELQKCHFHVEIPTNPEYSSLNLAMAVQVITYEIRNAWLDAKRGATEPPSNLPSCAVKQKTALYPPNEDLERFYQCLEQVLGDIGFIRQTHPGQIMTKLRRLFTRARLETVELHILRGILHLIDESKKHHAPED</sequence>
<keyword evidence="12" id="KW-0963">Cytoplasm</keyword>
<evidence type="ECO:0000256" key="11">
    <source>
        <dbReference type="ARBA" id="ARBA00048557"/>
    </source>
</evidence>
<accession>A0A6L2ZQH2</accession>
<keyword evidence="7 12" id="KW-0949">S-adenosyl-L-methionine</keyword>
<dbReference type="GO" id="GO:0160206">
    <property type="term" value="F:tRNA (cytidine(32)/uridine(32)-2'-O)-methyltransferase activity"/>
    <property type="evidence" value="ECO:0007669"/>
    <property type="project" value="UniProtKB-EC"/>
</dbReference>
<gene>
    <name evidence="12 14" type="primary">trmJ</name>
    <name evidence="14" type="ORF">RINTU1_28970</name>
</gene>
<comment type="function">
    <text evidence="12">Catalyzes the formation of 2'O-methylated cytidine (Cm32) or 2'O-methylated uridine (Um32) at position 32 in tRNA.</text>
</comment>
<evidence type="ECO:0000313" key="14">
    <source>
        <dbReference type="EMBL" id="GFN47043.1"/>
    </source>
</evidence>
<comment type="catalytic activity">
    <reaction evidence="10 12">
        <text>uridine(32) in tRNA + S-adenosyl-L-methionine = 2'-O-methyluridine(32) in tRNA + S-adenosyl-L-homocysteine + H(+)</text>
        <dbReference type="Rhea" id="RHEA:42936"/>
        <dbReference type="Rhea" id="RHEA-COMP:10107"/>
        <dbReference type="Rhea" id="RHEA-COMP:10290"/>
        <dbReference type="ChEBI" id="CHEBI:15378"/>
        <dbReference type="ChEBI" id="CHEBI:57856"/>
        <dbReference type="ChEBI" id="CHEBI:59789"/>
        <dbReference type="ChEBI" id="CHEBI:65315"/>
        <dbReference type="ChEBI" id="CHEBI:74478"/>
        <dbReference type="EC" id="2.1.1.200"/>
    </reaction>
</comment>